<evidence type="ECO:0000259" key="1">
    <source>
        <dbReference type="Pfam" id="PF04149"/>
    </source>
</evidence>
<dbReference type="RefSeq" id="WP_311616342.1">
    <property type="nucleotide sequence ID" value="NZ_JAVREV010000002.1"/>
</dbReference>
<proteinExistence type="predicted"/>
<evidence type="ECO:0000313" key="3">
    <source>
        <dbReference type="Proteomes" id="UP001183615"/>
    </source>
</evidence>
<dbReference type="InterPro" id="IPR007278">
    <property type="entry name" value="DUF397"/>
</dbReference>
<organism evidence="2 3">
    <name type="scientific">Streptomyces johnsoniae</name>
    <dbReference type="NCBI Taxonomy" id="3075532"/>
    <lineage>
        <taxon>Bacteria</taxon>
        <taxon>Bacillati</taxon>
        <taxon>Actinomycetota</taxon>
        <taxon>Actinomycetes</taxon>
        <taxon>Kitasatosporales</taxon>
        <taxon>Streptomycetaceae</taxon>
        <taxon>Streptomyces</taxon>
    </lineage>
</organism>
<name>A0ABU2S2N8_9ACTN</name>
<protein>
    <submittedName>
        <fullName evidence="2">DUF397 domain-containing protein</fullName>
    </submittedName>
</protein>
<reference evidence="3" key="1">
    <citation type="submission" date="2023-07" db="EMBL/GenBank/DDBJ databases">
        <title>30 novel species of actinomycetes from the DSMZ collection.</title>
        <authorList>
            <person name="Nouioui I."/>
        </authorList>
    </citation>
    <scope>NUCLEOTIDE SEQUENCE [LARGE SCALE GENOMIC DNA]</scope>
    <source>
        <strain evidence="3">DSM 41886</strain>
    </source>
</reference>
<evidence type="ECO:0000313" key="2">
    <source>
        <dbReference type="EMBL" id="MDT0442064.1"/>
    </source>
</evidence>
<dbReference type="Proteomes" id="UP001183615">
    <property type="component" value="Unassembled WGS sequence"/>
</dbReference>
<dbReference type="EMBL" id="JAVREV010000002">
    <property type="protein sequence ID" value="MDT0442064.1"/>
    <property type="molecule type" value="Genomic_DNA"/>
</dbReference>
<keyword evidence="3" id="KW-1185">Reference proteome</keyword>
<accession>A0ABU2S2N8</accession>
<dbReference type="Pfam" id="PF04149">
    <property type="entry name" value="DUF397"/>
    <property type="match status" value="1"/>
</dbReference>
<gene>
    <name evidence="2" type="ORF">RM779_05545</name>
</gene>
<feature type="domain" description="DUF397" evidence="1">
    <location>
        <begin position="11"/>
        <end position="63"/>
    </location>
</feature>
<comment type="caution">
    <text evidence="2">The sequence shown here is derived from an EMBL/GenBank/DDBJ whole genome shotgun (WGS) entry which is preliminary data.</text>
</comment>
<sequence>MRADISRFSGAVWRTSTYSGSENQNCVQVTDGVPGILPVHDSKQPEGPVLVFGTDAWGSFISTLA</sequence>